<protein>
    <submittedName>
        <fullName evidence="2">Uncharacterized protein</fullName>
    </submittedName>
</protein>
<accession>A0A9P4TWH9</accession>
<dbReference type="OrthoDB" id="2422134at2759"/>
<proteinExistence type="predicted"/>
<dbReference type="PANTHER" id="PTHR38123:SF6">
    <property type="entry name" value="CELL WALL SERINE-THREONINE-RICH GALACTOMANNOPROTEIN MP1 (AFU_ORTHOLOGUE AFUA_4G03240)"/>
    <property type="match status" value="1"/>
</dbReference>
<evidence type="ECO:0000313" key="3">
    <source>
        <dbReference type="Proteomes" id="UP000800235"/>
    </source>
</evidence>
<comment type="caution">
    <text evidence="2">The sequence shown here is derived from an EMBL/GenBank/DDBJ whole genome shotgun (WGS) entry which is preliminary data.</text>
</comment>
<organism evidence="2 3">
    <name type="scientific">Tothia fuscella</name>
    <dbReference type="NCBI Taxonomy" id="1048955"/>
    <lineage>
        <taxon>Eukaryota</taxon>
        <taxon>Fungi</taxon>
        <taxon>Dikarya</taxon>
        <taxon>Ascomycota</taxon>
        <taxon>Pezizomycotina</taxon>
        <taxon>Dothideomycetes</taxon>
        <taxon>Pleosporomycetidae</taxon>
        <taxon>Venturiales</taxon>
        <taxon>Cylindrosympodiaceae</taxon>
        <taxon>Tothia</taxon>
    </lineage>
</organism>
<evidence type="ECO:0000256" key="1">
    <source>
        <dbReference type="SAM" id="SignalP"/>
    </source>
</evidence>
<dbReference type="PANTHER" id="PTHR38123">
    <property type="entry name" value="CELL WALL SERINE-THREONINE-RICH GALACTOMANNOPROTEIN MP1 (AFU_ORTHOLOGUE AFUA_4G03240)"/>
    <property type="match status" value="1"/>
</dbReference>
<dbReference type="Proteomes" id="UP000800235">
    <property type="component" value="Unassembled WGS sequence"/>
</dbReference>
<reference evidence="2" key="1">
    <citation type="journal article" date="2020" name="Stud. Mycol.">
        <title>101 Dothideomycetes genomes: a test case for predicting lifestyles and emergence of pathogens.</title>
        <authorList>
            <person name="Haridas S."/>
            <person name="Albert R."/>
            <person name="Binder M."/>
            <person name="Bloem J."/>
            <person name="Labutti K."/>
            <person name="Salamov A."/>
            <person name="Andreopoulos B."/>
            <person name="Baker S."/>
            <person name="Barry K."/>
            <person name="Bills G."/>
            <person name="Bluhm B."/>
            <person name="Cannon C."/>
            <person name="Castanera R."/>
            <person name="Culley D."/>
            <person name="Daum C."/>
            <person name="Ezra D."/>
            <person name="Gonzalez J."/>
            <person name="Henrissat B."/>
            <person name="Kuo A."/>
            <person name="Liang C."/>
            <person name="Lipzen A."/>
            <person name="Lutzoni F."/>
            <person name="Magnuson J."/>
            <person name="Mondo S."/>
            <person name="Nolan M."/>
            <person name="Ohm R."/>
            <person name="Pangilinan J."/>
            <person name="Park H.-J."/>
            <person name="Ramirez L."/>
            <person name="Alfaro M."/>
            <person name="Sun H."/>
            <person name="Tritt A."/>
            <person name="Yoshinaga Y."/>
            <person name="Zwiers L.-H."/>
            <person name="Turgeon B."/>
            <person name="Goodwin S."/>
            <person name="Spatafora J."/>
            <person name="Crous P."/>
            <person name="Grigoriev I."/>
        </authorList>
    </citation>
    <scope>NUCLEOTIDE SEQUENCE</scope>
    <source>
        <strain evidence="2">CBS 130266</strain>
    </source>
</reference>
<feature type="chain" id="PRO_5040218204" evidence="1">
    <location>
        <begin position="18"/>
        <end position="180"/>
    </location>
</feature>
<dbReference type="Pfam" id="PF12296">
    <property type="entry name" value="HsbA"/>
    <property type="match status" value="1"/>
</dbReference>
<evidence type="ECO:0000313" key="2">
    <source>
        <dbReference type="EMBL" id="KAF2429274.1"/>
    </source>
</evidence>
<keyword evidence="1" id="KW-0732">Signal</keyword>
<dbReference type="Gene3D" id="1.20.1280.140">
    <property type="match status" value="1"/>
</dbReference>
<sequence length="180" mass="18289">MLYKSIISLALFGATFAAPVDKRQVATIQTAVKQITTSLTNLDTAIKSVQGPADTQKVVTASNAVQQALTTGTTMVNAIQPISLNDALGLQQTTGALTTQVMTTITDLTGKKAIIQQAGQTQTTLKSLQAQKTAADAFAKAVTAKVPAIAKNIASNQAGMVSTALQTGITAFGGAAAPAA</sequence>
<feature type="signal peptide" evidence="1">
    <location>
        <begin position="1"/>
        <end position="17"/>
    </location>
</feature>
<keyword evidence="3" id="KW-1185">Reference proteome</keyword>
<dbReference type="EMBL" id="MU007048">
    <property type="protein sequence ID" value="KAF2429274.1"/>
    <property type="molecule type" value="Genomic_DNA"/>
</dbReference>
<dbReference type="GO" id="GO:0005576">
    <property type="term" value="C:extracellular region"/>
    <property type="evidence" value="ECO:0007669"/>
    <property type="project" value="TreeGrafter"/>
</dbReference>
<dbReference type="InterPro" id="IPR021054">
    <property type="entry name" value="Cell_wall_mannoprotein_1"/>
</dbReference>
<dbReference type="AlphaFoldDB" id="A0A9P4TWH9"/>
<gene>
    <name evidence="2" type="ORF">EJ08DRAFT_297642</name>
</gene>
<name>A0A9P4TWH9_9PEZI</name>